<evidence type="ECO:0000256" key="2">
    <source>
        <dbReference type="ARBA" id="ARBA00022729"/>
    </source>
</evidence>
<dbReference type="PANTHER" id="PTHR22835:SF275">
    <property type="entry name" value="OS01G0331100 PROTEIN"/>
    <property type="match status" value="1"/>
</dbReference>
<dbReference type="EMBL" id="GISG01126078">
    <property type="protein sequence ID" value="MBA4641832.1"/>
    <property type="molecule type" value="Transcribed_RNA"/>
</dbReference>
<reference evidence="6" key="1">
    <citation type="journal article" date="2013" name="J. Plant Res.">
        <title>Effect of fungi and light on seed germination of three Opuntia species from semiarid lands of central Mexico.</title>
        <authorList>
            <person name="Delgado-Sanchez P."/>
            <person name="Jimenez-Bremont J.F."/>
            <person name="Guerrero-Gonzalez Mde L."/>
            <person name="Flores J."/>
        </authorList>
    </citation>
    <scope>NUCLEOTIDE SEQUENCE</scope>
    <source>
        <tissue evidence="6">Cladode</tissue>
    </source>
</reference>
<comment type="similarity">
    <text evidence="1">Belongs to the 'GDSL' lipolytic enzyme family.</text>
</comment>
<reference evidence="6" key="2">
    <citation type="submission" date="2020-07" db="EMBL/GenBank/DDBJ databases">
        <authorList>
            <person name="Vera ALvarez R."/>
            <person name="Arias-Moreno D.M."/>
            <person name="Jimenez-Jacinto V."/>
            <person name="Jimenez-Bremont J.F."/>
            <person name="Swaminathan K."/>
            <person name="Moose S.P."/>
            <person name="Guerrero-Gonzalez M.L."/>
            <person name="Marino-Ramirez L."/>
            <person name="Landsman D."/>
            <person name="Rodriguez-Kessler M."/>
            <person name="Delgado-Sanchez P."/>
        </authorList>
    </citation>
    <scope>NUCLEOTIDE SEQUENCE</scope>
    <source>
        <tissue evidence="6">Cladode</tissue>
    </source>
</reference>
<dbReference type="Pfam" id="PF00657">
    <property type="entry name" value="Lipase_GDSL"/>
    <property type="match status" value="1"/>
</dbReference>
<dbReference type="PANTHER" id="PTHR22835">
    <property type="entry name" value="ZINC FINGER FYVE DOMAIN CONTAINING PROTEIN"/>
    <property type="match status" value="1"/>
</dbReference>
<dbReference type="SUPFAM" id="SSF52266">
    <property type="entry name" value="SGNH hydrolase"/>
    <property type="match status" value="1"/>
</dbReference>
<dbReference type="GO" id="GO:0016788">
    <property type="term" value="F:hydrolase activity, acting on ester bonds"/>
    <property type="evidence" value="ECO:0007669"/>
    <property type="project" value="InterPro"/>
</dbReference>
<evidence type="ECO:0000313" key="6">
    <source>
        <dbReference type="EMBL" id="MBA4641832.1"/>
    </source>
</evidence>
<feature type="chain" id="PRO_5027847784" evidence="5">
    <location>
        <begin position="35"/>
        <end position="372"/>
    </location>
</feature>
<dbReference type="InterPro" id="IPR001087">
    <property type="entry name" value="GDSL"/>
</dbReference>
<proteinExistence type="inferred from homology"/>
<keyword evidence="6" id="KW-0326">Glycosidase</keyword>
<dbReference type="AlphaFoldDB" id="A0A7C8ZF79"/>
<dbReference type="EC" id="3.2.1.51" evidence="6"/>
<keyword evidence="2 5" id="KW-0732">Signal</keyword>
<dbReference type="InterPro" id="IPR036514">
    <property type="entry name" value="SGNH_hydro_sf"/>
</dbReference>
<feature type="signal peptide" evidence="5">
    <location>
        <begin position="1"/>
        <end position="34"/>
    </location>
</feature>
<keyword evidence="4" id="KW-0325">Glycoprotein</keyword>
<dbReference type="InterPro" id="IPR035669">
    <property type="entry name" value="SGNH_plant_lipase-like"/>
</dbReference>
<organism evidence="6">
    <name type="scientific">Opuntia streptacantha</name>
    <name type="common">Prickly pear cactus</name>
    <name type="synonym">Opuntia cardona</name>
    <dbReference type="NCBI Taxonomy" id="393608"/>
    <lineage>
        <taxon>Eukaryota</taxon>
        <taxon>Viridiplantae</taxon>
        <taxon>Streptophyta</taxon>
        <taxon>Embryophyta</taxon>
        <taxon>Tracheophyta</taxon>
        <taxon>Spermatophyta</taxon>
        <taxon>Magnoliopsida</taxon>
        <taxon>eudicotyledons</taxon>
        <taxon>Gunneridae</taxon>
        <taxon>Pentapetalae</taxon>
        <taxon>Caryophyllales</taxon>
        <taxon>Cactineae</taxon>
        <taxon>Cactaceae</taxon>
        <taxon>Opuntioideae</taxon>
        <taxon>Opuntia</taxon>
    </lineage>
</organism>
<dbReference type="Gene3D" id="3.40.50.1110">
    <property type="entry name" value="SGNH hydrolase"/>
    <property type="match status" value="1"/>
</dbReference>
<keyword evidence="3 6" id="KW-0378">Hydrolase</keyword>
<evidence type="ECO:0000256" key="3">
    <source>
        <dbReference type="ARBA" id="ARBA00022801"/>
    </source>
</evidence>
<protein>
    <submittedName>
        <fullName evidence="6">Alpha-L-fucosidase</fullName>
        <ecNumber evidence="6">3.2.1.51</ecNumber>
    </submittedName>
</protein>
<dbReference type="CDD" id="cd01837">
    <property type="entry name" value="SGNH_plant_lipase_like"/>
    <property type="match status" value="1"/>
</dbReference>
<sequence length="372" mass="40857">MKKMRERKSCFSLSFEALLVVLILGLQFLKGVNGGCEEPPVIFSFGDSNADTGGLAAGLGFPVNPPNGRSFFGRSTGRLSDGRLVIDFLCQSLNTRFLNPYLESVGSNFLNGANFAIVGSSTLPKYVPFALNVQIMQFLHFKTRSLELAASGSKGYINQEGFQNALYMIDIGQNDLSDSFAKNLSYVQVVKRIPLVIAEIKDAMKILYNQGGRKFWVHNTGPLGCLPQKLWLVQHKEADLDATGCISSYNSAAQLFNTALLHLCQEMKSELADATIVYVDIYSIKYDIISNATRYGFLNPLMACCGAGGPPYNYNIKMTCGNPGSQACSDGSQYISWDGTHYTEAANAIVAKRILSTDYSTPKMSFDFFCYK</sequence>
<evidence type="ECO:0000256" key="5">
    <source>
        <dbReference type="SAM" id="SignalP"/>
    </source>
</evidence>
<evidence type="ECO:0000256" key="4">
    <source>
        <dbReference type="ARBA" id="ARBA00023180"/>
    </source>
</evidence>
<name>A0A7C8ZF79_OPUST</name>
<evidence type="ECO:0000256" key="1">
    <source>
        <dbReference type="ARBA" id="ARBA00008668"/>
    </source>
</evidence>
<accession>A0A7C8ZF79</accession>
<dbReference type="GO" id="GO:0004560">
    <property type="term" value="F:alpha-L-fucosidase activity"/>
    <property type="evidence" value="ECO:0007669"/>
    <property type="project" value="UniProtKB-EC"/>
</dbReference>